<accession>A0A4S8L6H2</accession>
<dbReference type="OrthoDB" id="3041043at2759"/>
<dbReference type="AlphaFoldDB" id="A0A4S8L6H2"/>
<protein>
    <submittedName>
        <fullName evidence="1">Uncharacterized protein</fullName>
    </submittedName>
</protein>
<keyword evidence="2" id="KW-1185">Reference proteome</keyword>
<name>A0A4S8L6H2_DENBC</name>
<gene>
    <name evidence="1" type="ORF">K435DRAFT_409127</name>
</gene>
<dbReference type="Proteomes" id="UP000297245">
    <property type="component" value="Unassembled WGS sequence"/>
</dbReference>
<reference evidence="1 2" key="1">
    <citation type="journal article" date="2019" name="Nat. Ecol. Evol.">
        <title>Megaphylogeny resolves global patterns of mushroom evolution.</title>
        <authorList>
            <person name="Varga T."/>
            <person name="Krizsan K."/>
            <person name="Foldi C."/>
            <person name="Dima B."/>
            <person name="Sanchez-Garcia M."/>
            <person name="Sanchez-Ramirez S."/>
            <person name="Szollosi G.J."/>
            <person name="Szarkandi J.G."/>
            <person name="Papp V."/>
            <person name="Albert L."/>
            <person name="Andreopoulos W."/>
            <person name="Angelini C."/>
            <person name="Antonin V."/>
            <person name="Barry K.W."/>
            <person name="Bougher N.L."/>
            <person name="Buchanan P."/>
            <person name="Buyck B."/>
            <person name="Bense V."/>
            <person name="Catcheside P."/>
            <person name="Chovatia M."/>
            <person name="Cooper J."/>
            <person name="Damon W."/>
            <person name="Desjardin D."/>
            <person name="Finy P."/>
            <person name="Geml J."/>
            <person name="Haridas S."/>
            <person name="Hughes K."/>
            <person name="Justo A."/>
            <person name="Karasinski D."/>
            <person name="Kautmanova I."/>
            <person name="Kiss B."/>
            <person name="Kocsube S."/>
            <person name="Kotiranta H."/>
            <person name="LaButti K.M."/>
            <person name="Lechner B.E."/>
            <person name="Liimatainen K."/>
            <person name="Lipzen A."/>
            <person name="Lukacs Z."/>
            <person name="Mihaltcheva S."/>
            <person name="Morgado L.N."/>
            <person name="Niskanen T."/>
            <person name="Noordeloos M.E."/>
            <person name="Ohm R.A."/>
            <person name="Ortiz-Santana B."/>
            <person name="Ovrebo C."/>
            <person name="Racz N."/>
            <person name="Riley R."/>
            <person name="Savchenko A."/>
            <person name="Shiryaev A."/>
            <person name="Soop K."/>
            <person name="Spirin V."/>
            <person name="Szebenyi C."/>
            <person name="Tomsovsky M."/>
            <person name="Tulloss R.E."/>
            <person name="Uehling J."/>
            <person name="Grigoriev I.V."/>
            <person name="Vagvolgyi C."/>
            <person name="Papp T."/>
            <person name="Martin F.M."/>
            <person name="Miettinen O."/>
            <person name="Hibbett D.S."/>
            <person name="Nagy L.G."/>
        </authorList>
    </citation>
    <scope>NUCLEOTIDE SEQUENCE [LARGE SCALE GENOMIC DNA]</scope>
    <source>
        <strain evidence="1 2">CBS 962.96</strain>
    </source>
</reference>
<evidence type="ECO:0000313" key="2">
    <source>
        <dbReference type="Proteomes" id="UP000297245"/>
    </source>
</evidence>
<sequence length="127" mass="14700">MNIISHSHAYSFYPYETFEERVEISIVAQWQLERDNHCATCEKYTGKGWRMISKPSAKAYFRPNSEFRNDARFVGDSGCWTIPLEPFHDQNEVVSSEIKRFISPCMRKMISFGPMDGVTMSMALVNS</sequence>
<evidence type="ECO:0000313" key="1">
    <source>
        <dbReference type="EMBL" id="THU84244.1"/>
    </source>
</evidence>
<proteinExistence type="predicted"/>
<dbReference type="EMBL" id="ML179612">
    <property type="protein sequence ID" value="THU84244.1"/>
    <property type="molecule type" value="Genomic_DNA"/>
</dbReference>
<organism evidence="1 2">
    <name type="scientific">Dendrothele bispora (strain CBS 962.96)</name>
    <dbReference type="NCBI Taxonomy" id="1314807"/>
    <lineage>
        <taxon>Eukaryota</taxon>
        <taxon>Fungi</taxon>
        <taxon>Dikarya</taxon>
        <taxon>Basidiomycota</taxon>
        <taxon>Agaricomycotina</taxon>
        <taxon>Agaricomycetes</taxon>
        <taxon>Agaricomycetidae</taxon>
        <taxon>Agaricales</taxon>
        <taxon>Agaricales incertae sedis</taxon>
        <taxon>Dendrothele</taxon>
    </lineage>
</organism>